<evidence type="ECO:0000313" key="3">
    <source>
        <dbReference type="Proteomes" id="UP001646157"/>
    </source>
</evidence>
<dbReference type="Proteomes" id="UP001646157">
    <property type="component" value="Unassembled WGS sequence"/>
</dbReference>
<reference evidence="2 3" key="1">
    <citation type="submission" date="2021-01" db="EMBL/GenBank/DDBJ databases">
        <title>Genomic Encyclopedia of Type Strains, Phase IV (KMG-IV): sequencing the most valuable type-strain genomes for metagenomic binning, comparative biology and taxonomic classification.</title>
        <authorList>
            <person name="Goeker M."/>
        </authorList>
    </citation>
    <scope>NUCLEOTIDE SEQUENCE [LARGE SCALE GENOMIC DNA]</scope>
    <source>
        <strain evidence="2 3">DSM 24834</strain>
    </source>
</reference>
<keyword evidence="1" id="KW-0812">Transmembrane</keyword>
<proteinExistence type="predicted"/>
<accession>A0ABS2NJK0</accession>
<feature type="transmembrane region" description="Helical" evidence="1">
    <location>
        <begin position="133"/>
        <end position="153"/>
    </location>
</feature>
<keyword evidence="1" id="KW-0472">Membrane</keyword>
<sequence>MIQWESFDKNEIWILILLVITYIIAGLLPKKLPRNIALLSFLWGIASGMLFDFTIGGGLLDYYKVNDTHGYGIFDFLYYLLFAPFSYYFIYFYEKFEINKKSFVWYVLGWSILGLGMNWFLSKLGIIHFQHGYKLSYSFSVFLFIQTITILYYELIKYRKKG</sequence>
<evidence type="ECO:0008006" key="4">
    <source>
        <dbReference type="Google" id="ProtNLM"/>
    </source>
</evidence>
<keyword evidence="1" id="KW-1133">Transmembrane helix</keyword>
<dbReference type="EMBL" id="JAFBDZ010000006">
    <property type="protein sequence ID" value="MBM7587995.1"/>
    <property type="molecule type" value="Genomic_DNA"/>
</dbReference>
<evidence type="ECO:0000313" key="2">
    <source>
        <dbReference type="EMBL" id="MBM7587995.1"/>
    </source>
</evidence>
<dbReference type="RefSeq" id="WP_205175308.1">
    <property type="nucleotide sequence ID" value="NZ_JAFBDZ010000006.1"/>
</dbReference>
<protein>
    <recommendedName>
        <fullName evidence="4">Rod shape-determining protein MreD</fullName>
    </recommendedName>
</protein>
<comment type="caution">
    <text evidence="2">The sequence shown here is derived from an EMBL/GenBank/DDBJ whole genome shotgun (WGS) entry which is preliminary data.</text>
</comment>
<evidence type="ECO:0000256" key="1">
    <source>
        <dbReference type="SAM" id="Phobius"/>
    </source>
</evidence>
<feature type="transmembrane region" description="Helical" evidence="1">
    <location>
        <begin position="36"/>
        <end position="59"/>
    </location>
</feature>
<feature type="transmembrane region" description="Helical" evidence="1">
    <location>
        <begin position="103"/>
        <end position="121"/>
    </location>
</feature>
<feature type="transmembrane region" description="Helical" evidence="1">
    <location>
        <begin position="12"/>
        <end position="29"/>
    </location>
</feature>
<keyword evidence="3" id="KW-1185">Reference proteome</keyword>
<name>A0ABS2NJK0_9BACI</name>
<feature type="transmembrane region" description="Helical" evidence="1">
    <location>
        <begin position="71"/>
        <end position="91"/>
    </location>
</feature>
<gene>
    <name evidence="2" type="ORF">JOC86_004570</name>
</gene>
<organism evidence="2 3">
    <name type="scientific">Rossellomorea pakistanensis</name>
    <dbReference type="NCBI Taxonomy" id="992288"/>
    <lineage>
        <taxon>Bacteria</taxon>
        <taxon>Bacillati</taxon>
        <taxon>Bacillota</taxon>
        <taxon>Bacilli</taxon>
        <taxon>Bacillales</taxon>
        <taxon>Bacillaceae</taxon>
        <taxon>Rossellomorea</taxon>
    </lineage>
</organism>